<dbReference type="OrthoDB" id="286202at2"/>
<feature type="domain" description="Solute-binding protein family 3/N-terminal" evidence="5">
    <location>
        <begin position="48"/>
        <end position="265"/>
    </location>
</feature>
<dbReference type="PROSITE" id="PS51257">
    <property type="entry name" value="PROKAR_LIPOPROTEIN"/>
    <property type="match status" value="1"/>
</dbReference>
<sequence>MKKIHAVWLSIIVLLTMLVVGCSQGTATDNLQSSAAKEQEGSKEKVTTIRFGHTTVPSMLAVAKEQGWLEEEFKKDGIKIEYEKFLAGPPLIEAFAGGRLDFGQVGDQPAIQARANNIHIKAVGVYSSGSKSIGLVIPTGSQIKSFKELKGKKIGVTVGSVGHRLLYAYLKENGMSPKDIQQINLAPADIKLAIEQKNIDAAVTYEPWISTIEHKQIGHQIADATGLLNNYSLYIVSESFAKEHPDIVKRVLKVLDKAEKWSRENPEKTIEYLSKVYGTDREILVKSTPRINYDIRLTTEAVQSIKDTAAALKESKVIRKDVNVDDLVDASFLKSIGVQ</sequence>
<comment type="caution">
    <text evidence="6">The sequence shown here is derived from an EMBL/GenBank/DDBJ whole genome shotgun (WGS) entry which is preliminary data.</text>
</comment>
<reference evidence="6 7" key="1">
    <citation type="submission" date="2019-07" db="EMBL/GenBank/DDBJ databases">
        <title>Whole genome shotgun sequence of Aneurinibacillus danicus NBRC 102444.</title>
        <authorList>
            <person name="Hosoyama A."/>
            <person name="Uohara A."/>
            <person name="Ohji S."/>
            <person name="Ichikawa N."/>
        </authorList>
    </citation>
    <scope>NUCLEOTIDE SEQUENCE [LARGE SCALE GENOMIC DNA]</scope>
    <source>
        <strain evidence="6 7">NBRC 102444</strain>
    </source>
</reference>
<evidence type="ECO:0000259" key="5">
    <source>
        <dbReference type="SMART" id="SM00062"/>
    </source>
</evidence>
<dbReference type="Proteomes" id="UP000321157">
    <property type="component" value="Unassembled WGS sequence"/>
</dbReference>
<dbReference type="PANTHER" id="PTHR30024">
    <property type="entry name" value="ALIPHATIC SULFONATES-BINDING PROTEIN-RELATED"/>
    <property type="match status" value="1"/>
</dbReference>
<dbReference type="SUPFAM" id="SSF53850">
    <property type="entry name" value="Periplasmic binding protein-like II"/>
    <property type="match status" value="1"/>
</dbReference>
<dbReference type="GO" id="GO:0016020">
    <property type="term" value="C:membrane"/>
    <property type="evidence" value="ECO:0007669"/>
    <property type="project" value="InterPro"/>
</dbReference>
<dbReference type="EMBL" id="BJXX01000222">
    <property type="protein sequence ID" value="GEN36733.1"/>
    <property type="molecule type" value="Genomic_DNA"/>
</dbReference>
<dbReference type="Pfam" id="PF09084">
    <property type="entry name" value="NMT1"/>
    <property type="match status" value="1"/>
</dbReference>
<evidence type="ECO:0000256" key="1">
    <source>
        <dbReference type="ARBA" id="ARBA00004418"/>
    </source>
</evidence>
<dbReference type="PANTHER" id="PTHR30024:SF42">
    <property type="entry name" value="ALIPHATIC SULFONATES-BINDING PROTEIN-RELATED"/>
    <property type="match status" value="1"/>
</dbReference>
<dbReference type="GO" id="GO:0042597">
    <property type="term" value="C:periplasmic space"/>
    <property type="evidence" value="ECO:0007669"/>
    <property type="project" value="UniProtKB-SubCell"/>
</dbReference>
<evidence type="ECO:0000313" key="7">
    <source>
        <dbReference type="Proteomes" id="UP000321157"/>
    </source>
</evidence>
<dbReference type="InterPro" id="IPR010067">
    <property type="entry name" value="ABC_SsuA_sub-bd"/>
</dbReference>
<protein>
    <submittedName>
        <fullName evidence="6">Sulfonate ABC transporter substrate-binding protein</fullName>
    </submittedName>
</protein>
<evidence type="ECO:0000256" key="3">
    <source>
        <dbReference type="ARBA" id="ARBA00022448"/>
    </source>
</evidence>
<keyword evidence="7" id="KW-1185">Reference proteome</keyword>
<evidence type="ECO:0000256" key="4">
    <source>
        <dbReference type="ARBA" id="ARBA00022729"/>
    </source>
</evidence>
<dbReference type="CDD" id="cd01008">
    <property type="entry name" value="PBP2_NrtA_SsuA_CpmA_like"/>
    <property type="match status" value="1"/>
</dbReference>
<gene>
    <name evidence="6" type="ORF">ADA01nite_41930</name>
</gene>
<dbReference type="SMART" id="SM00062">
    <property type="entry name" value="PBPb"/>
    <property type="match status" value="1"/>
</dbReference>
<accession>A0A511VGP9</accession>
<name>A0A511VGP9_9BACL</name>
<dbReference type="NCBIfam" id="TIGR01728">
    <property type="entry name" value="SsuA_fam"/>
    <property type="match status" value="1"/>
</dbReference>
<comment type="subcellular location">
    <subcellularLocation>
        <location evidence="1">Periplasm</location>
    </subcellularLocation>
</comment>
<organism evidence="6 7">
    <name type="scientific">Aneurinibacillus danicus</name>
    <dbReference type="NCBI Taxonomy" id="267746"/>
    <lineage>
        <taxon>Bacteria</taxon>
        <taxon>Bacillati</taxon>
        <taxon>Bacillota</taxon>
        <taxon>Bacilli</taxon>
        <taxon>Bacillales</taxon>
        <taxon>Paenibacillaceae</taxon>
        <taxon>Aneurinibacillus group</taxon>
        <taxon>Aneurinibacillus</taxon>
    </lineage>
</organism>
<comment type="similarity">
    <text evidence="2">Belongs to the bacterial solute-binding protein SsuA/TauA family.</text>
</comment>
<evidence type="ECO:0000256" key="2">
    <source>
        <dbReference type="ARBA" id="ARBA00010742"/>
    </source>
</evidence>
<dbReference type="GO" id="GO:0042626">
    <property type="term" value="F:ATPase-coupled transmembrane transporter activity"/>
    <property type="evidence" value="ECO:0007669"/>
    <property type="project" value="InterPro"/>
</dbReference>
<dbReference type="Gene3D" id="3.40.190.10">
    <property type="entry name" value="Periplasmic binding protein-like II"/>
    <property type="match status" value="2"/>
</dbReference>
<evidence type="ECO:0000313" key="6">
    <source>
        <dbReference type="EMBL" id="GEN36733.1"/>
    </source>
</evidence>
<proteinExistence type="inferred from homology"/>
<dbReference type="InterPro" id="IPR001638">
    <property type="entry name" value="Solute-binding_3/MltF_N"/>
</dbReference>
<keyword evidence="3" id="KW-0813">Transport</keyword>
<dbReference type="AlphaFoldDB" id="A0A511VGP9"/>
<dbReference type="RefSeq" id="WP_146812362.1">
    <property type="nucleotide sequence ID" value="NZ_BJXX01000222.1"/>
</dbReference>
<dbReference type="InterPro" id="IPR015168">
    <property type="entry name" value="SsuA/THI5"/>
</dbReference>
<keyword evidence="4" id="KW-0732">Signal</keyword>